<feature type="region of interest" description="Disordered" evidence="1">
    <location>
        <begin position="1"/>
        <end position="27"/>
    </location>
</feature>
<proteinExistence type="predicted"/>
<sequence>MNEYDKQAESKKRQKNENDENRNDLNVNYENVQEMKTSYPKMSLEERTKRKKLTEFSEREIAKWYFSEHDTDSDLKCEEEYVEEICVIEKRLQQMNSEKELSEIFNFNQTELLNILNIRKSITDHTIFVIEKIRTGVTVQYCPCQKTIYLFDKIKQTNCEKCKKPKDKAETFRYESIRSVLAAIFLNKDLMNEIIEKRKNRNKDFISSFVDSKTFENCNKDEGEYSFRFNVSFSAVFFNIIRYYGFDFHAQLLTILDLPDHLRVKNECSMVPMIYKPNPKNTRYHSDMCKLLFLDLMDLWKNGFVLTRDGVKYKIYINLVTLTGDSPVLTSFFEFNPSPSSYYQCLYCKIKKEKGTNLIKFKSYRDNLPEYTTTKELIDIYQEKRYGGRSWAIKGDSTVMHISEIDIIKISFPDPVRLLYGDVFKKILTKVLFNKEIISSIPTKGNLLIGKIKKINKSIVRAGLFHERKLINLLKFRDSNLEAIDLNYMKLLSHLFPFYFESSDYETDTKGGKIVRYFTELNSYIIAMFSIEVPFDLLEHGENKRNLIKEAFFQLMIKMEEDIDIINDVHLTYFFGQTTHLMLHLLENSRI</sequence>
<gene>
    <name evidence="2" type="ORF">C6P40_002032</name>
</gene>
<evidence type="ECO:0000313" key="2">
    <source>
        <dbReference type="EMBL" id="KAG0690669.1"/>
    </source>
</evidence>
<organism evidence="2 3">
    <name type="scientific">Pichia californica</name>
    <dbReference type="NCBI Taxonomy" id="460514"/>
    <lineage>
        <taxon>Eukaryota</taxon>
        <taxon>Fungi</taxon>
        <taxon>Dikarya</taxon>
        <taxon>Ascomycota</taxon>
        <taxon>Saccharomycotina</taxon>
        <taxon>Pichiomycetes</taxon>
        <taxon>Pichiales</taxon>
        <taxon>Pichiaceae</taxon>
        <taxon>Pichia</taxon>
    </lineage>
</organism>
<name>A0A9P6WP21_9ASCO</name>
<comment type="caution">
    <text evidence="2">The sequence shown here is derived from an EMBL/GenBank/DDBJ whole genome shotgun (WGS) entry which is preliminary data.</text>
</comment>
<feature type="compositionally biased region" description="Basic and acidic residues" evidence="1">
    <location>
        <begin position="1"/>
        <end position="23"/>
    </location>
</feature>
<dbReference type="Proteomes" id="UP000697127">
    <property type="component" value="Unassembled WGS sequence"/>
</dbReference>
<reference evidence="2" key="1">
    <citation type="submission" date="2020-11" db="EMBL/GenBank/DDBJ databases">
        <title>Kefir isolates.</title>
        <authorList>
            <person name="Marcisauskas S."/>
            <person name="Kim Y."/>
            <person name="Blasche S."/>
        </authorList>
    </citation>
    <scope>NUCLEOTIDE SEQUENCE</scope>
    <source>
        <strain evidence="2">Olga-1</strain>
    </source>
</reference>
<dbReference type="AlphaFoldDB" id="A0A9P6WP21"/>
<keyword evidence="3" id="KW-1185">Reference proteome</keyword>
<evidence type="ECO:0000313" key="3">
    <source>
        <dbReference type="Proteomes" id="UP000697127"/>
    </source>
</evidence>
<dbReference type="EMBL" id="PUHW01000023">
    <property type="protein sequence ID" value="KAG0690669.1"/>
    <property type="molecule type" value="Genomic_DNA"/>
</dbReference>
<evidence type="ECO:0000256" key="1">
    <source>
        <dbReference type="SAM" id="MobiDB-lite"/>
    </source>
</evidence>
<protein>
    <submittedName>
        <fullName evidence="2">Uncharacterized protein</fullName>
    </submittedName>
</protein>
<accession>A0A9P6WP21</accession>